<name>A0ABM1Y427_AEDAL</name>
<keyword evidence="12" id="KW-1185">Reference proteome</keyword>
<comment type="subcellular location">
    <subcellularLocation>
        <location evidence="1 10">Cell membrane</location>
        <topology evidence="1 10">Multi-pass membrane protein</topology>
    </subcellularLocation>
</comment>
<evidence type="ECO:0000313" key="11">
    <source>
        <dbReference type="EnsemblMetazoa" id="AALFPA23_005514.P7046"/>
    </source>
</evidence>
<keyword evidence="6 10" id="KW-1133">Transmembrane helix</keyword>
<dbReference type="RefSeq" id="XP_019547905.2">
    <property type="nucleotide sequence ID" value="XM_019692360.3"/>
</dbReference>
<dbReference type="PANTHER" id="PTHR21137:SF35">
    <property type="entry name" value="ODORANT RECEPTOR 19A-RELATED"/>
    <property type="match status" value="1"/>
</dbReference>
<evidence type="ECO:0000256" key="9">
    <source>
        <dbReference type="ARBA" id="ARBA00023224"/>
    </source>
</evidence>
<evidence type="ECO:0000256" key="7">
    <source>
        <dbReference type="ARBA" id="ARBA00023136"/>
    </source>
</evidence>
<dbReference type="GeneID" id="109418186"/>
<comment type="similarity">
    <text evidence="10">Belongs to the insect chemoreceptor superfamily. Heteromeric odorant receptor channel (TC 1.A.69) family.</text>
</comment>
<dbReference type="Pfam" id="PF02949">
    <property type="entry name" value="7tm_6"/>
    <property type="match status" value="1"/>
</dbReference>
<feature type="transmembrane region" description="Helical" evidence="10">
    <location>
        <begin position="289"/>
        <end position="309"/>
    </location>
</feature>
<keyword evidence="3 10" id="KW-0716">Sensory transduction</keyword>
<feature type="transmembrane region" description="Helical" evidence="10">
    <location>
        <begin position="261"/>
        <end position="282"/>
    </location>
</feature>
<evidence type="ECO:0000256" key="4">
    <source>
        <dbReference type="ARBA" id="ARBA00022692"/>
    </source>
</evidence>
<dbReference type="PANTHER" id="PTHR21137">
    <property type="entry name" value="ODORANT RECEPTOR"/>
    <property type="match status" value="1"/>
</dbReference>
<evidence type="ECO:0000256" key="5">
    <source>
        <dbReference type="ARBA" id="ARBA00022725"/>
    </source>
</evidence>
<evidence type="ECO:0000256" key="8">
    <source>
        <dbReference type="ARBA" id="ARBA00023170"/>
    </source>
</evidence>
<evidence type="ECO:0000256" key="3">
    <source>
        <dbReference type="ARBA" id="ARBA00022606"/>
    </source>
</evidence>
<accession>A0ABM1Y427</accession>
<keyword evidence="5 10" id="KW-0552">Olfaction</keyword>
<evidence type="ECO:0000313" key="12">
    <source>
        <dbReference type="Proteomes" id="UP000069940"/>
    </source>
</evidence>
<evidence type="ECO:0000256" key="1">
    <source>
        <dbReference type="ARBA" id="ARBA00004651"/>
    </source>
</evidence>
<evidence type="ECO:0000256" key="10">
    <source>
        <dbReference type="RuleBase" id="RU351113"/>
    </source>
</evidence>
<feature type="transmembrane region" description="Helical" evidence="10">
    <location>
        <begin position="64"/>
        <end position="85"/>
    </location>
</feature>
<keyword evidence="7 10" id="KW-0472">Membrane</keyword>
<organism evidence="11 12">
    <name type="scientific">Aedes albopictus</name>
    <name type="common">Asian tiger mosquito</name>
    <name type="synonym">Stegomyia albopicta</name>
    <dbReference type="NCBI Taxonomy" id="7160"/>
    <lineage>
        <taxon>Eukaryota</taxon>
        <taxon>Metazoa</taxon>
        <taxon>Ecdysozoa</taxon>
        <taxon>Arthropoda</taxon>
        <taxon>Hexapoda</taxon>
        <taxon>Insecta</taxon>
        <taxon>Pterygota</taxon>
        <taxon>Neoptera</taxon>
        <taxon>Endopterygota</taxon>
        <taxon>Diptera</taxon>
        <taxon>Nematocera</taxon>
        <taxon>Culicoidea</taxon>
        <taxon>Culicidae</taxon>
        <taxon>Culicinae</taxon>
        <taxon>Aedini</taxon>
        <taxon>Aedes</taxon>
        <taxon>Stegomyia</taxon>
    </lineage>
</organism>
<keyword evidence="4 10" id="KW-0812">Transmembrane</keyword>
<dbReference type="Proteomes" id="UP000069940">
    <property type="component" value="Unassembled WGS sequence"/>
</dbReference>
<keyword evidence="2" id="KW-1003">Cell membrane</keyword>
<keyword evidence="8 10" id="KW-0675">Receptor</keyword>
<reference evidence="12" key="1">
    <citation type="journal article" date="2015" name="Proc. Natl. Acad. Sci. U.S.A.">
        <title>Genome sequence of the Asian Tiger mosquito, Aedes albopictus, reveals insights into its biology, genetics, and evolution.</title>
        <authorList>
            <person name="Chen X.G."/>
            <person name="Jiang X."/>
            <person name="Gu J."/>
            <person name="Xu M."/>
            <person name="Wu Y."/>
            <person name="Deng Y."/>
            <person name="Zhang C."/>
            <person name="Bonizzoni M."/>
            <person name="Dermauw W."/>
            <person name="Vontas J."/>
            <person name="Armbruster P."/>
            <person name="Huang X."/>
            <person name="Yang Y."/>
            <person name="Zhang H."/>
            <person name="He W."/>
            <person name="Peng H."/>
            <person name="Liu Y."/>
            <person name="Wu K."/>
            <person name="Chen J."/>
            <person name="Lirakis M."/>
            <person name="Topalis P."/>
            <person name="Van Leeuwen T."/>
            <person name="Hall A.B."/>
            <person name="Jiang X."/>
            <person name="Thorpe C."/>
            <person name="Mueller R.L."/>
            <person name="Sun C."/>
            <person name="Waterhouse R.M."/>
            <person name="Yan G."/>
            <person name="Tu Z.J."/>
            <person name="Fang X."/>
            <person name="James A.A."/>
        </authorList>
    </citation>
    <scope>NUCLEOTIDE SEQUENCE [LARGE SCALE GENOMIC DNA]</scope>
    <source>
        <strain evidence="12">Foshan</strain>
    </source>
</reference>
<keyword evidence="9 10" id="KW-0807">Transducer</keyword>
<dbReference type="EnsemblMetazoa" id="AALFPA23_005514.R7046">
    <property type="protein sequence ID" value="AALFPA23_005514.P7046"/>
    <property type="gene ID" value="AALFPA23_005514"/>
</dbReference>
<proteinExistence type="inferred from homology"/>
<dbReference type="InterPro" id="IPR004117">
    <property type="entry name" value="7tm6_olfct_rcpt"/>
</dbReference>
<feature type="transmembrane region" description="Helical" evidence="10">
    <location>
        <begin position="126"/>
        <end position="151"/>
    </location>
</feature>
<evidence type="ECO:0000256" key="2">
    <source>
        <dbReference type="ARBA" id="ARBA00022475"/>
    </source>
</evidence>
<reference evidence="11" key="2">
    <citation type="submission" date="2025-05" db="UniProtKB">
        <authorList>
            <consortium name="EnsemblMetazoa"/>
        </authorList>
    </citation>
    <scope>IDENTIFICATION</scope>
    <source>
        <strain evidence="11">Foshan</strain>
    </source>
</reference>
<evidence type="ECO:0000256" key="6">
    <source>
        <dbReference type="ARBA" id="ARBA00022989"/>
    </source>
</evidence>
<protein>
    <recommendedName>
        <fullName evidence="10">Odorant receptor</fullName>
    </recommendedName>
</protein>
<sequence length="385" mass="44546">MTPLEDYYNIRAPLITISKMIGAEVWTSEKYLTPASYMLMAHMIIYNVCNGYTVLTQNSDPVKLMQVTIIFGIASQLIFKFFYAISKKYSIRKMFDTAEETIYERHSKGNKEEILILNKTVRYLGIIWKCLAVVYSSTLFVFGMWPVYVYYTKGQIVPLFLYEIPLIDFESTFGYLLHMFLHVDIYILGILGSILADYTFIFIVFHAVAYVDLFILHAKELSDLLVENSSTKDLKEISEKWKVCMRDHQLATEYLNGTEDIAGTLCLVQVFSCVFTICDAMLLVALTDWYAAVCFLIVVFGEITIYFLVGNLIELKVDELYDSVVGLPWNLLDNMQQKEYGYLLARTQRPLILTLLGFAPLNFESYMTVLRALYQFFVMILQYVE</sequence>
<comment type="caution">
    <text evidence="10">Lacks conserved residue(s) required for the propagation of feature annotation.</text>
</comment>